<feature type="compositionally biased region" description="Acidic residues" evidence="5">
    <location>
        <begin position="108"/>
        <end position="117"/>
    </location>
</feature>
<dbReference type="Pfam" id="PF12767">
    <property type="entry name" value="SAGA-Tad1"/>
    <property type="match status" value="1"/>
</dbReference>
<reference evidence="6" key="1">
    <citation type="submission" date="2022-07" db="EMBL/GenBank/DDBJ databases">
        <title>Phylogenomic reconstructions and comparative analyses of Kickxellomycotina fungi.</title>
        <authorList>
            <person name="Reynolds N.K."/>
            <person name="Stajich J.E."/>
            <person name="Barry K."/>
            <person name="Grigoriev I.V."/>
            <person name="Crous P."/>
            <person name="Smith M.E."/>
        </authorList>
    </citation>
    <scope>NUCLEOTIDE SEQUENCE</scope>
    <source>
        <strain evidence="6">RSA 476</strain>
    </source>
</reference>
<evidence type="ECO:0000256" key="4">
    <source>
        <dbReference type="ARBA" id="ARBA00023242"/>
    </source>
</evidence>
<feature type="region of interest" description="Disordered" evidence="5">
    <location>
        <begin position="83"/>
        <end position="126"/>
    </location>
</feature>
<comment type="caution">
    <text evidence="6">The sequence shown here is derived from an EMBL/GenBank/DDBJ whole genome shotgun (WGS) entry which is preliminary data.</text>
</comment>
<dbReference type="CDD" id="cd22933">
    <property type="entry name" value="HFD_HFI1"/>
    <property type="match status" value="1"/>
</dbReference>
<dbReference type="InterPro" id="IPR024738">
    <property type="entry name" value="Hfi1/Tada1"/>
</dbReference>
<dbReference type="Proteomes" id="UP001140074">
    <property type="component" value="Unassembled WGS sequence"/>
</dbReference>
<dbReference type="PANTHER" id="PTHR21277:SF5">
    <property type="entry name" value="TRANSCRIPTIONAL ADAPTER 1"/>
    <property type="match status" value="1"/>
</dbReference>
<feature type="compositionally biased region" description="Basic and acidic residues" evidence="5">
    <location>
        <begin position="89"/>
        <end position="99"/>
    </location>
</feature>
<comment type="subcellular location">
    <subcellularLocation>
        <location evidence="1">Nucleus</location>
    </subcellularLocation>
</comment>
<sequence>MATVAMTTTIAAKSDERYQLTQLKEQLAEALGDDGPSYWSALRDFVQGKLNRQEFDFYAYLYLTGDKAILHNQFILATIHNAQSGHAPPEGERSQGFEGRKKRKHEEDEMGDGEDETGDSRSSRRSVRALLEDPKWRYVKELVKSLNKSERRAIKTLFKQPNLTPEEAHAAIRAMKPVVLPLSASQLPQSYAMDMAKGITAPLVFDTKSTPDIESLSYRMVSLALEQGLAGGVTREAGELLLYALDCHLKNILSNMIYKTRSNRALGIPVSRSRADDSWGSKINDIHEPLASTMRPTTGGLRLRDRLYQSKDTLHLADLIFSLSISPSTTVEPPMCIERCGNLMARQNLADEADAADADASHAELIPNSSGVPTMTPPSGALVIANAGGGEGLDDEDHKQRRKVRRLRARYERWFGSFVTVQCGGCNGNDGGGGSAENNSTDA</sequence>
<evidence type="ECO:0000313" key="6">
    <source>
        <dbReference type="EMBL" id="KAJ2863544.1"/>
    </source>
</evidence>
<dbReference type="GO" id="GO:0006357">
    <property type="term" value="P:regulation of transcription by RNA polymerase II"/>
    <property type="evidence" value="ECO:0007669"/>
    <property type="project" value="TreeGrafter"/>
</dbReference>
<dbReference type="GO" id="GO:0005634">
    <property type="term" value="C:nucleus"/>
    <property type="evidence" value="ECO:0007669"/>
    <property type="project" value="UniProtKB-SubCell"/>
</dbReference>
<dbReference type="PANTHER" id="PTHR21277">
    <property type="entry name" value="TRANSCRIPTIONAL ADAPTER 1"/>
    <property type="match status" value="1"/>
</dbReference>
<evidence type="ECO:0000256" key="5">
    <source>
        <dbReference type="SAM" id="MobiDB-lite"/>
    </source>
</evidence>
<name>A0A9W8IGZ3_9FUNG</name>
<proteinExistence type="predicted"/>
<dbReference type="EMBL" id="JANBUY010000119">
    <property type="protein sequence ID" value="KAJ2863544.1"/>
    <property type="molecule type" value="Genomic_DNA"/>
</dbReference>
<accession>A0A9W8IGZ3</accession>
<dbReference type="AlphaFoldDB" id="A0A9W8IGZ3"/>
<keyword evidence="2" id="KW-0805">Transcription regulation</keyword>
<evidence type="ECO:0000256" key="1">
    <source>
        <dbReference type="ARBA" id="ARBA00004123"/>
    </source>
</evidence>
<keyword evidence="4" id="KW-0539">Nucleus</keyword>
<keyword evidence="3" id="KW-0804">Transcription</keyword>
<keyword evidence="7" id="KW-1185">Reference proteome</keyword>
<evidence type="ECO:0000313" key="7">
    <source>
        <dbReference type="Proteomes" id="UP001140074"/>
    </source>
</evidence>
<dbReference type="GO" id="GO:0000124">
    <property type="term" value="C:SAGA complex"/>
    <property type="evidence" value="ECO:0007669"/>
    <property type="project" value="TreeGrafter"/>
</dbReference>
<evidence type="ECO:0000256" key="2">
    <source>
        <dbReference type="ARBA" id="ARBA00023015"/>
    </source>
</evidence>
<organism evidence="6 7">
    <name type="scientific">Coemansia aciculifera</name>
    <dbReference type="NCBI Taxonomy" id="417176"/>
    <lineage>
        <taxon>Eukaryota</taxon>
        <taxon>Fungi</taxon>
        <taxon>Fungi incertae sedis</taxon>
        <taxon>Zoopagomycota</taxon>
        <taxon>Kickxellomycotina</taxon>
        <taxon>Kickxellomycetes</taxon>
        <taxon>Kickxellales</taxon>
        <taxon>Kickxellaceae</taxon>
        <taxon>Coemansia</taxon>
    </lineage>
</organism>
<protein>
    <submittedName>
        <fullName evidence="6">Uncharacterized protein</fullName>
    </submittedName>
</protein>
<evidence type="ECO:0000256" key="3">
    <source>
        <dbReference type="ARBA" id="ARBA00023163"/>
    </source>
</evidence>
<gene>
    <name evidence="6" type="ORF">GGH94_003538</name>
</gene>
<dbReference type="GO" id="GO:0003713">
    <property type="term" value="F:transcription coactivator activity"/>
    <property type="evidence" value="ECO:0007669"/>
    <property type="project" value="TreeGrafter"/>
</dbReference>